<feature type="transmembrane region" description="Helical" evidence="1">
    <location>
        <begin position="7"/>
        <end position="34"/>
    </location>
</feature>
<gene>
    <name evidence="2" type="ORF">A8C52_05110</name>
</gene>
<reference evidence="2 3" key="1">
    <citation type="submission" date="2016-05" db="EMBL/GenBank/DDBJ databases">
        <authorList>
            <person name="Lee J.-Y."/>
            <person name="Kim E.B."/>
            <person name="Choi Y.-J."/>
        </authorList>
    </citation>
    <scope>NUCLEOTIDE SEQUENCE [LARGE SCALE GENOMIC DNA]</scope>
    <source>
        <strain evidence="2 3">KLA006</strain>
    </source>
</reference>
<proteinExistence type="predicted"/>
<accession>A0A9X6S5X1</accession>
<protein>
    <submittedName>
        <fullName evidence="2">Uncharacterized protein</fullName>
    </submittedName>
</protein>
<comment type="caution">
    <text evidence="2">The sequence shown here is derived from an EMBL/GenBank/DDBJ whole genome shotgun (WGS) entry which is preliminary data.</text>
</comment>
<dbReference type="EMBL" id="LXZO01000066">
    <property type="protein sequence ID" value="PAY48309.1"/>
    <property type="molecule type" value="Genomic_DNA"/>
</dbReference>
<name>A0A9X6S5X1_9LACO</name>
<keyword evidence="1" id="KW-1133">Transmembrane helix</keyword>
<evidence type="ECO:0000313" key="2">
    <source>
        <dbReference type="EMBL" id="PAY48309.1"/>
    </source>
</evidence>
<dbReference type="RefSeq" id="WP_086201036.1">
    <property type="nucleotide sequence ID" value="NZ_LXZG01000077.1"/>
</dbReference>
<feature type="transmembrane region" description="Helical" evidence="1">
    <location>
        <begin position="46"/>
        <end position="73"/>
    </location>
</feature>
<dbReference type="AlphaFoldDB" id="A0A9X6S5X1"/>
<evidence type="ECO:0000313" key="3">
    <source>
        <dbReference type="Proteomes" id="UP000218139"/>
    </source>
</evidence>
<dbReference type="Proteomes" id="UP000218139">
    <property type="component" value="Unassembled WGS sequence"/>
</dbReference>
<keyword evidence="1" id="KW-0812">Transmembrane</keyword>
<keyword evidence="1" id="KW-0472">Membrane</keyword>
<sequence>MKTINRIAYFLDDFVTFFMIYLGYIGTLIMIIFYLPHNKVVSETNITIIFFATIGVCLIPFFIYLIADAIVIADLKKITRRVKYKATAYTKKILRTNDDGETYYLIKTENETKIVKANTVLVNKQDRFADSEHKARTADIEYIEVELVKNLPQYKREKFNDKKMGSFEGRNECKNQLNIVNYVSKEV</sequence>
<evidence type="ECO:0000256" key="1">
    <source>
        <dbReference type="SAM" id="Phobius"/>
    </source>
</evidence>
<organism evidence="2 3">
    <name type="scientific">Ligilactobacillus salivarius</name>
    <dbReference type="NCBI Taxonomy" id="1624"/>
    <lineage>
        <taxon>Bacteria</taxon>
        <taxon>Bacillati</taxon>
        <taxon>Bacillota</taxon>
        <taxon>Bacilli</taxon>
        <taxon>Lactobacillales</taxon>
        <taxon>Lactobacillaceae</taxon>
        <taxon>Ligilactobacillus</taxon>
    </lineage>
</organism>